<keyword evidence="3" id="KW-0813">Transport</keyword>
<evidence type="ECO:0000256" key="3">
    <source>
        <dbReference type="ARBA" id="ARBA00022448"/>
    </source>
</evidence>
<proteinExistence type="inferred from homology"/>
<dbReference type="EMBL" id="RQIS01000004">
    <property type="protein sequence ID" value="RQH07955.1"/>
    <property type="molecule type" value="Genomic_DNA"/>
</dbReference>
<dbReference type="NCBIfam" id="TIGR01844">
    <property type="entry name" value="type_I_sec_TolC"/>
    <property type="match status" value="1"/>
</dbReference>
<dbReference type="GO" id="GO:0015288">
    <property type="term" value="F:porin activity"/>
    <property type="evidence" value="ECO:0007669"/>
    <property type="project" value="TreeGrafter"/>
</dbReference>
<dbReference type="PANTHER" id="PTHR30026">
    <property type="entry name" value="OUTER MEMBRANE PROTEIN TOLC"/>
    <property type="match status" value="1"/>
</dbReference>
<evidence type="ECO:0000313" key="10">
    <source>
        <dbReference type="Proteomes" id="UP000272778"/>
    </source>
</evidence>
<dbReference type="OrthoDB" id="9813458at2"/>
<dbReference type="AlphaFoldDB" id="A0A3N6N0P3"/>
<evidence type="ECO:0000256" key="4">
    <source>
        <dbReference type="ARBA" id="ARBA00022452"/>
    </source>
</evidence>
<feature type="signal peptide" evidence="8">
    <location>
        <begin position="1"/>
        <end position="25"/>
    </location>
</feature>
<dbReference type="Pfam" id="PF02321">
    <property type="entry name" value="OEP"/>
    <property type="match status" value="2"/>
</dbReference>
<dbReference type="PANTHER" id="PTHR30026:SF20">
    <property type="entry name" value="OUTER MEMBRANE PROTEIN TOLC"/>
    <property type="match status" value="1"/>
</dbReference>
<dbReference type="Gene3D" id="1.20.1600.10">
    <property type="entry name" value="Outer membrane efflux proteins (OEP)"/>
    <property type="match status" value="1"/>
</dbReference>
<evidence type="ECO:0000256" key="1">
    <source>
        <dbReference type="ARBA" id="ARBA00004442"/>
    </source>
</evidence>
<comment type="caution">
    <text evidence="9">The sequence shown here is derived from an EMBL/GenBank/DDBJ whole genome shotgun (WGS) entry which is preliminary data.</text>
</comment>
<dbReference type="GO" id="GO:1990281">
    <property type="term" value="C:efflux pump complex"/>
    <property type="evidence" value="ECO:0007669"/>
    <property type="project" value="TreeGrafter"/>
</dbReference>
<gene>
    <name evidence="9" type="ORF">D1Y85_07585</name>
</gene>
<name>A0A3N6N0P3_9BURK</name>
<evidence type="ECO:0000256" key="2">
    <source>
        <dbReference type="ARBA" id="ARBA00007613"/>
    </source>
</evidence>
<evidence type="ECO:0000256" key="6">
    <source>
        <dbReference type="ARBA" id="ARBA00023136"/>
    </source>
</evidence>
<feature type="chain" id="PRO_5018304910" evidence="8">
    <location>
        <begin position="26"/>
        <end position="628"/>
    </location>
</feature>
<dbReference type="InterPro" id="IPR051906">
    <property type="entry name" value="TolC-like"/>
</dbReference>
<dbReference type="GO" id="GO:0009279">
    <property type="term" value="C:cell outer membrane"/>
    <property type="evidence" value="ECO:0007669"/>
    <property type="project" value="UniProtKB-SubCell"/>
</dbReference>
<dbReference type="InterPro" id="IPR010130">
    <property type="entry name" value="T1SS_OMP_TolC"/>
</dbReference>
<evidence type="ECO:0000256" key="5">
    <source>
        <dbReference type="ARBA" id="ARBA00022692"/>
    </source>
</evidence>
<dbReference type="InterPro" id="IPR003423">
    <property type="entry name" value="OMP_efflux"/>
</dbReference>
<keyword evidence="6" id="KW-0472">Membrane</keyword>
<keyword evidence="7" id="KW-0998">Cell outer membrane</keyword>
<protein>
    <submittedName>
        <fullName evidence="9">Type I secretion protein TolC</fullName>
    </submittedName>
</protein>
<reference evidence="9 10" key="1">
    <citation type="submission" date="2018-11" db="EMBL/GenBank/DDBJ databases">
        <title>Paraburkholderia sp. DHOA04, isolated from soil.</title>
        <authorList>
            <person name="Gao Z.-H."/>
            <person name="Qiu L.-H."/>
            <person name="Fu J.-C."/>
        </authorList>
    </citation>
    <scope>NUCLEOTIDE SEQUENCE [LARGE SCALE GENOMIC DNA]</scope>
    <source>
        <strain evidence="9 10">DHOA04</strain>
    </source>
</reference>
<dbReference type="SUPFAM" id="SSF56954">
    <property type="entry name" value="Outer membrane efflux proteins (OEP)"/>
    <property type="match status" value="1"/>
</dbReference>
<dbReference type="RefSeq" id="WP_124150434.1">
    <property type="nucleotide sequence ID" value="NZ_RQIS01000004.1"/>
</dbReference>
<dbReference type="Proteomes" id="UP000272778">
    <property type="component" value="Unassembled WGS sequence"/>
</dbReference>
<accession>A0A3N6N0P3</accession>
<sequence length="628" mass="66492">MKGRFALTALACAFACAMQAGGARAADLLDVVEDTLDHDATLAAARDAYRAAAQAKPKARAGLLPRVDGGWGRQYNRIAMDGFPNVDYWQNGWTVVLTQPIFDWARWSTWRQADYVVARGELESASAGQDAILRAAQAYFDALAATDEVARADDYLHALDAHLALLARAKAAGEATLVDLREAEASRAQAQLQLLDARDRTLLARAALERLTGKPAETLATLPDHAVMPALEPADADSWITQAQAHGYPVQIRELALQIAKLDTEKARASHYPRVDLQITHTPAGAGGGYSRPTTTTTGLLALQIPLFSGGEATAQVDEAKALEDKARNELEAATRGAAGAARDGWLRTTSGRARIVAMETLVQRAQASLDATMIGFRTGSRASTDVLRATDSLYGSRRDLIRARYDTVLALLRLLADTASLNLDEVGRINTQLYAQRVSDRRTVDPGVAVAVRQVAESSPPDAASSVVADKNMAVQIASPVALLSGSGSQTAASFPAMARGTVSIDSVRGKPSEGLARLVAVHAGPAAVPVSDSTPLPAPMATTVLTPVPESENPLAPAPDVERMRESTPQPQFVAANPSVSAPVVTRMPERALQPVLSSTARRPINAAEMAPAIPAVFPTMGTPLR</sequence>
<evidence type="ECO:0000313" key="9">
    <source>
        <dbReference type="EMBL" id="RQH07955.1"/>
    </source>
</evidence>
<comment type="subcellular location">
    <subcellularLocation>
        <location evidence="1">Cell outer membrane</location>
    </subcellularLocation>
</comment>
<comment type="similarity">
    <text evidence="2">Belongs to the outer membrane factor (OMF) (TC 1.B.17) family.</text>
</comment>
<keyword evidence="4" id="KW-1134">Transmembrane beta strand</keyword>
<keyword evidence="5" id="KW-0812">Transmembrane</keyword>
<keyword evidence="10" id="KW-1185">Reference proteome</keyword>
<organism evidence="9 10">
    <name type="scientific">Paraburkholderia dinghuensis</name>
    <dbReference type="NCBI Taxonomy" id="2305225"/>
    <lineage>
        <taxon>Bacteria</taxon>
        <taxon>Pseudomonadati</taxon>
        <taxon>Pseudomonadota</taxon>
        <taxon>Betaproteobacteria</taxon>
        <taxon>Burkholderiales</taxon>
        <taxon>Burkholderiaceae</taxon>
        <taxon>Paraburkholderia</taxon>
    </lineage>
</organism>
<evidence type="ECO:0000256" key="8">
    <source>
        <dbReference type="SAM" id="SignalP"/>
    </source>
</evidence>
<evidence type="ECO:0000256" key="7">
    <source>
        <dbReference type="ARBA" id="ARBA00023237"/>
    </source>
</evidence>
<dbReference type="GO" id="GO:0015562">
    <property type="term" value="F:efflux transmembrane transporter activity"/>
    <property type="evidence" value="ECO:0007669"/>
    <property type="project" value="InterPro"/>
</dbReference>
<keyword evidence="8" id="KW-0732">Signal</keyword>